<sequence>MYNCQLFELKFAVSLSVWAMWCISSCRSNASRSRAAVQARGLTTLHLLLKTGTMTSRGSNRRKTIINMVLVTSTDEDPLKPKSWSMKGSLSIVSEVSS</sequence>
<evidence type="ECO:0000313" key="2">
    <source>
        <dbReference type="EMBL" id="WAR25864.1"/>
    </source>
</evidence>
<gene>
    <name evidence="2" type="ORF">MAR_011568</name>
</gene>
<evidence type="ECO:0008006" key="4">
    <source>
        <dbReference type="Google" id="ProtNLM"/>
    </source>
</evidence>
<dbReference type="Proteomes" id="UP001164746">
    <property type="component" value="Chromosome 14"/>
</dbReference>
<protein>
    <recommendedName>
        <fullName evidence="4">Secreted protein</fullName>
    </recommendedName>
</protein>
<keyword evidence="1" id="KW-0732">Signal</keyword>
<reference evidence="2" key="1">
    <citation type="submission" date="2022-11" db="EMBL/GenBank/DDBJ databases">
        <title>Centuries of genome instability and evolution in soft-shell clam transmissible cancer (bioRxiv).</title>
        <authorList>
            <person name="Hart S.F.M."/>
            <person name="Yonemitsu M.A."/>
            <person name="Giersch R.M."/>
            <person name="Beal B.F."/>
            <person name="Arriagada G."/>
            <person name="Davis B.W."/>
            <person name="Ostrander E.A."/>
            <person name="Goff S.P."/>
            <person name="Metzger M.J."/>
        </authorList>
    </citation>
    <scope>NUCLEOTIDE SEQUENCE</scope>
    <source>
        <strain evidence="2">MELC-2E11</strain>
        <tissue evidence="2">Siphon/mantle</tissue>
    </source>
</reference>
<evidence type="ECO:0000313" key="3">
    <source>
        <dbReference type="Proteomes" id="UP001164746"/>
    </source>
</evidence>
<organism evidence="2 3">
    <name type="scientific">Mya arenaria</name>
    <name type="common">Soft-shell clam</name>
    <dbReference type="NCBI Taxonomy" id="6604"/>
    <lineage>
        <taxon>Eukaryota</taxon>
        <taxon>Metazoa</taxon>
        <taxon>Spiralia</taxon>
        <taxon>Lophotrochozoa</taxon>
        <taxon>Mollusca</taxon>
        <taxon>Bivalvia</taxon>
        <taxon>Autobranchia</taxon>
        <taxon>Heteroconchia</taxon>
        <taxon>Euheterodonta</taxon>
        <taxon>Imparidentia</taxon>
        <taxon>Neoheterodontei</taxon>
        <taxon>Myida</taxon>
        <taxon>Myoidea</taxon>
        <taxon>Myidae</taxon>
        <taxon>Mya</taxon>
    </lineage>
</organism>
<feature type="chain" id="PRO_5047116037" description="Secreted protein" evidence="1">
    <location>
        <begin position="29"/>
        <end position="98"/>
    </location>
</feature>
<dbReference type="EMBL" id="CP111025">
    <property type="protein sequence ID" value="WAR25864.1"/>
    <property type="molecule type" value="Genomic_DNA"/>
</dbReference>
<name>A0ABY7FY75_MYAAR</name>
<evidence type="ECO:0000256" key="1">
    <source>
        <dbReference type="SAM" id="SignalP"/>
    </source>
</evidence>
<accession>A0ABY7FY75</accession>
<feature type="signal peptide" evidence="1">
    <location>
        <begin position="1"/>
        <end position="28"/>
    </location>
</feature>
<proteinExistence type="predicted"/>
<keyword evidence="3" id="KW-1185">Reference proteome</keyword>
<feature type="non-terminal residue" evidence="2">
    <location>
        <position position="98"/>
    </location>
</feature>